<dbReference type="GO" id="GO:0016491">
    <property type="term" value="F:oxidoreductase activity"/>
    <property type="evidence" value="ECO:0007669"/>
    <property type="project" value="UniProtKB-KW"/>
</dbReference>
<name>A0A1M5C016_9BACE</name>
<evidence type="ECO:0000256" key="1">
    <source>
        <dbReference type="ARBA" id="ARBA00006484"/>
    </source>
</evidence>
<dbReference type="Pfam" id="PF00106">
    <property type="entry name" value="adh_short"/>
    <property type="match status" value="1"/>
</dbReference>
<accession>A0A1M5C016</accession>
<dbReference type="PRINTS" id="PR00081">
    <property type="entry name" value="GDHRDH"/>
</dbReference>
<dbReference type="InterPro" id="IPR051911">
    <property type="entry name" value="SDR_oxidoreductase"/>
</dbReference>
<dbReference type="SUPFAM" id="SSF51735">
    <property type="entry name" value="NAD(P)-binding Rossmann-fold domains"/>
    <property type="match status" value="1"/>
</dbReference>
<dbReference type="InterPro" id="IPR020904">
    <property type="entry name" value="Sc_DH/Rdtase_CS"/>
</dbReference>
<dbReference type="PANTHER" id="PTHR43976:SF16">
    <property type="entry name" value="SHORT-CHAIN DEHYDROGENASE_REDUCTASE FAMILY PROTEIN"/>
    <property type="match status" value="1"/>
</dbReference>
<evidence type="ECO:0000313" key="5">
    <source>
        <dbReference type="Proteomes" id="UP000184509"/>
    </source>
</evidence>
<dbReference type="STRING" id="1297750.SAMN05444405_10952"/>
<comment type="similarity">
    <text evidence="1 3">Belongs to the short-chain dehydrogenases/reductases (SDR) family.</text>
</comment>
<dbReference type="AlphaFoldDB" id="A0A1M5C016"/>
<keyword evidence="5" id="KW-1185">Reference proteome</keyword>
<keyword evidence="2" id="KW-0560">Oxidoreductase</keyword>
<dbReference type="CDD" id="cd05374">
    <property type="entry name" value="17beta-HSD-like_SDR_c"/>
    <property type="match status" value="1"/>
</dbReference>
<dbReference type="PROSITE" id="PS00061">
    <property type="entry name" value="ADH_SHORT"/>
    <property type="match status" value="1"/>
</dbReference>
<dbReference type="PRINTS" id="PR00080">
    <property type="entry name" value="SDRFAMILY"/>
</dbReference>
<evidence type="ECO:0000256" key="2">
    <source>
        <dbReference type="ARBA" id="ARBA00023002"/>
    </source>
</evidence>
<dbReference type="Proteomes" id="UP000184509">
    <property type="component" value="Unassembled WGS sequence"/>
</dbReference>
<dbReference type="EMBL" id="FQTV01000009">
    <property type="protein sequence ID" value="SHF48010.1"/>
    <property type="molecule type" value="Genomic_DNA"/>
</dbReference>
<sequence>MQLQQQVILITGASSGFGKISAQMLAERGHIVYGTSRKQTESSGKVTMLVVDVTDPSSIEQAVNQIYSKHGRIDVLINNAGMGIGGALELATKEEVALQMDTNFFGVVNMCKAVLPLMRKAQKGKIINLSSIAGIMAVPYQGFYSASKFAIEGYSEALALELHPFNIKICLVEPGDFKTGFTASRNISTATFNDSDYGERFAKALALIEKAENQGSNPVLLGKAICKLVEKKKPSFRTLVGPLEQILFARVKSYLPNKVIQFILRSFYDIK</sequence>
<dbReference type="PANTHER" id="PTHR43976">
    <property type="entry name" value="SHORT CHAIN DEHYDROGENASE"/>
    <property type="match status" value="1"/>
</dbReference>
<protein>
    <submittedName>
        <fullName evidence="4">NADP-dependent 3-hydroxy acid dehydrogenase YdfG</fullName>
    </submittedName>
</protein>
<evidence type="ECO:0000256" key="3">
    <source>
        <dbReference type="RuleBase" id="RU000363"/>
    </source>
</evidence>
<dbReference type="Gene3D" id="3.40.50.720">
    <property type="entry name" value="NAD(P)-binding Rossmann-like Domain"/>
    <property type="match status" value="1"/>
</dbReference>
<dbReference type="InterPro" id="IPR002347">
    <property type="entry name" value="SDR_fam"/>
</dbReference>
<proteinExistence type="inferred from homology"/>
<evidence type="ECO:0000313" key="4">
    <source>
        <dbReference type="EMBL" id="SHF48010.1"/>
    </source>
</evidence>
<gene>
    <name evidence="4" type="ORF">SAMN05444405_10952</name>
</gene>
<reference evidence="4 5" key="1">
    <citation type="submission" date="2016-11" db="EMBL/GenBank/DDBJ databases">
        <authorList>
            <person name="Jaros S."/>
            <person name="Januszkiewicz K."/>
            <person name="Wedrychowicz H."/>
        </authorList>
    </citation>
    <scope>NUCLEOTIDE SEQUENCE [LARGE SCALE GENOMIC DNA]</scope>
    <source>
        <strain evidence="4 5">DSM 26991</strain>
    </source>
</reference>
<organism evidence="4 5">
    <name type="scientific">Bacteroides luti</name>
    <dbReference type="NCBI Taxonomy" id="1297750"/>
    <lineage>
        <taxon>Bacteria</taxon>
        <taxon>Pseudomonadati</taxon>
        <taxon>Bacteroidota</taxon>
        <taxon>Bacteroidia</taxon>
        <taxon>Bacteroidales</taxon>
        <taxon>Bacteroidaceae</taxon>
        <taxon>Bacteroides</taxon>
    </lineage>
</organism>
<dbReference type="InterPro" id="IPR036291">
    <property type="entry name" value="NAD(P)-bd_dom_sf"/>
</dbReference>